<keyword evidence="8 16" id="KW-0028">Amino-acid biosynthesis</keyword>
<sequence>MRSKLLVYVNGRFVKANEPAISAFDHGLLYGDGVYEAIRKYGDKIFMLEEHIERLYESAKTLRINIPYTKEELARIVKQTVEKNALKDAYIRIIITRGYGKMGVDPRGCVEPTVLVMAEPREPIFSVKGVRAKIVSIRRIPQQCIDPKAKTLNYLNHILAKIEALESGFDEAIMLNEQGFVSEASTENVFIAKKGMVATPPLSAGILDGITRRVVIRLAKELGIQVSEVNLTPHDLYNADEVFLTGTAAEVVPVVCVDGVKIGSGEAGPVFRRIREAFETLVRN</sequence>
<evidence type="ECO:0000256" key="16">
    <source>
        <dbReference type="RuleBase" id="RU364094"/>
    </source>
</evidence>
<dbReference type="Proteomes" id="UP000240880">
    <property type="component" value="Unassembled WGS sequence"/>
</dbReference>
<evidence type="ECO:0000256" key="15">
    <source>
        <dbReference type="RuleBase" id="RU004106"/>
    </source>
</evidence>
<comment type="caution">
    <text evidence="17">The sequence shown here is derived from an EMBL/GenBank/DDBJ whole genome shotgun (WGS) entry which is preliminary data.</text>
</comment>
<dbReference type="NCBIfam" id="TIGR01122">
    <property type="entry name" value="ilvE_I"/>
    <property type="match status" value="1"/>
</dbReference>
<dbReference type="CDD" id="cd01558">
    <property type="entry name" value="D-AAT_like"/>
    <property type="match status" value="1"/>
</dbReference>
<evidence type="ECO:0000256" key="14">
    <source>
        <dbReference type="ARBA" id="ARBA00049229"/>
    </source>
</evidence>
<dbReference type="GO" id="GO:0009099">
    <property type="term" value="P:L-valine biosynthetic process"/>
    <property type="evidence" value="ECO:0007669"/>
    <property type="project" value="UniProtKB-UniPathway"/>
</dbReference>
<evidence type="ECO:0000256" key="4">
    <source>
        <dbReference type="ARBA" id="ARBA00004931"/>
    </source>
</evidence>
<dbReference type="GO" id="GO:0052654">
    <property type="term" value="F:L-leucine-2-oxoglutarate transaminase activity"/>
    <property type="evidence" value="ECO:0007669"/>
    <property type="project" value="RHEA"/>
</dbReference>
<evidence type="ECO:0000313" key="17">
    <source>
        <dbReference type="EMBL" id="PSN82291.1"/>
    </source>
</evidence>
<dbReference type="EMBL" id="NEXC01000085">
    <property type="protein sequence ID" value="PSN82291.1"/>
    <property type="molecule type" value="Genomic_DNA"/>
</dbReference>
<dbReference type="InterPro" id="IPR043131">
    <property type="entry name" value="BCAT-like_N"/>
</dbReference>
<comment type="catalytic activity">
    <reaction evidence="14 16">
        <text>L-leucine + 2-oxoglutarate = 4-methyl-2-oxopentanoate + L-glutamate</text>
        <dbReference type="Rhea" id="RHEA:18321"/>
        <dbReference type="ChEBI" id="CHEBI:16810"/>
        <dbReference type="ChEBI" id="CHEBI:17865"/>
        <dbReference type="ChEBI" id="CHEBI:29985"/>
        <dbReference type="ChEBI" id="CHEBI:57427"/>
        <dbReference type="EC" id="2.6.1.42"/>
    </reaction>
</comment>
<dbReference type="FunFam" id="3.20.10.10:FF:000002">
    <property type="entry name" value="D-alanine aminotransferase"/>
    <property type="match status" value="1"/>
</dbReference>
<proteinExistence type="inferred from homology"/>
<protein>
    <recommendedName>
        <fullName evidence="16">Branched-chain-amino-acid aminotransferase</fullName>
        <shortName evidence="16">BCAT</shortName>
        <ecNumber evidence="16">2.6.1.42</ecNumber>
    </recommendedName>
</protein>
<evidence type="ECO:0000256" key="10">
    <source>
        <dbReference type="ARBA" id="ARBA00022898"/>
    </source>
</evidence>
<comment type="catalytic activity">
    <reaction evidence="13 16">
        <text>L-isoleucine + 2-oxoglutarate = (S)-3-methyl-2-oxopentanoate + L-glutamate</text>
        <dbReference type="Rhea" id="RHEA:24801"/>
        <dbReference type="ChEBI" id="CHEBI:16810"/>
        <dbReference type="ChEBI" id="CHEBI:29985"/>
        <dbReference type="ChEBI" id="CHEBI:35146"/>
        <dbReference type="ChEBI" id="CHEBI:58045"/>
        <dbReference type="EC" id="2.6.1.42"/>
    </reaction>
</comment>
<evidence type="ECO:0000256" key="6">
    <source>
        <dbReference type="ARBA" id="ARBA00009320"/>
    </source>
</evidence>
<dbReference type="GO" id="GO:0052656">
    <property type="term" value="F:L-isoleucine-2-oxoglutarate transaminase activity"/>
    <property type="evidence" value="ECO:0007669"/>
    <property type="project" value="RHEA"/>
</dbReference>
<dbReference type="InterPro" id="IPR018300">
    <property type="entry name" value="Aminotrans_IV_CS"/>
</dbReference>
<dbReference type="PROSITE" id="PS00770">
    <property type="entry name" value="AA_TRANSFER_CLASS_4"/>
    <property type="match status" value="1"/>
</dbReference>
<dbReference type="Gene3D" id="3.20.10.10">
    <property type="entry name" value="D-amino Acid Aminotransferase, subunit A, domain 2"/>
    <property type="match status" value="1"/>
</dbReference>
<dbReference type="UniPathway" id="UPA00048">
    <property type="reaction ID" value="UER00073"/>
</dbReference>
<comment type="similarity">
    <text evidence="6 15">Belongs to the class-IV pyridoxal-phosphate-dependent aminotransferase family.</text>
</comment>
<gene>
    <name evidence="16" type="primary">ilvE</name>
    <name evidence="17" type="ORF">B9Q01_08460</name>
</gene>
<dbReference type="InterPro" id="IPR036038">
    <property type="entry name" value="Aminotransferase-like"/>
</dbReference>
<dbReference type="UniPathway" id="UPA00047">
    <property type="reaction ID" value="UER00058"/>
</dbReference>
<dbReference type="InterPro" id="IPR005785">
    <property type="entry name" value="B_amino_transI"/>
</dbReference>
<dbReference type="GO" id="GO:0009098">
    <property type="term" value="P:L-leucine biosynthetic process"/>
    <property type="evidence" value="ECO:0007669"/>
    <property type="project" value="UniProtKB-UniPathway"/>
</dbReference>
<evidence type="ECO:0000256" key="13">
    <source>
        <dbReference type="ARBA" id="ARBA00048798"/>
    </source>
</evidence>
<comment type="pathway">
    <text evidence="3 16">Amino-acid biosynthesis; L-isoleucine biosynthesis; L-isoleucine from 2-oxobutanoate: step 4/4.</text>
</comment>
<dbReference type="InterPro" id="IPR043132">
    <property type="entry name" value="BCAT-like_C"/>
</dbReference>
<dbReference type="InterPro" id="IPR001544">
    <property type="entry name" value="Aminotrans_IV"/>
</dbReference>
<keyword evidence="7 16" id="KW-0032">Aminotransferase</keyword>
<accession>A0A2R6A7C4</accession>
<dbReference type="NCBIfam" id="NF006185">
    <property type="entry name" value="PRK08320.1"/>
    <property type="match status" value="1"/>
</dbReference>
<dbReference type="Gene3D" id="3.30.470.10">
    <property type="match status" value="1"/>
</dbReference>
<dbReference type="GO" id="GO:0009097">
    <property type="term" value="P:isoleucine biosynthetic process"/>
    <property type="evidence" value="ECO:0007669"/>
    <property type="project" value="UniProtKB-UniPathway"/>
</dbReference>
<dbReference type="PANTHER" id="PTHR42743">
    <property type="entry name" value="AMINO-ACID AMINOTRANSFERASE"/>
    <property type="match status" value="1"/>
</dbReference>
<evidence type="ECO:0000256" key="8">
    <source>
        <dbReference type="ARBA" id="ARBA00022605"/>
    </source>
</evidence>
<comment type="pathway">
    <text evidence="5 16">Amino-acid biosynthesis; L-leucine biosynthesis; L-leucine from 3-methyl-2-oxobutanoate: step 4/4.</text>
</comment>
<evidence type="ECO:0000256" key="9">
    <source>
        <dbReference type="ARBA" id="ARBA00022679"/>
    </source>
</evidence>
<keyword evidence="10 16" id="KW-0663">Pyridoxal phosphate</keyword>
<dbReference type="AlphaFoldDB" id="A0A2R6A7C4"/>
<name>A0A2R6A7C4_9ARCH</name>
<comment type="function">
    <text evidence="2 16">Acts on leucine, isoleucine and valine.</text>
</comment>
<dbReference type="EC" id="2.6.1.42" evidence="16"/>
<dbReference type="SUPFAM" id="SSF56752">
    <property type="entry name" value="D-aminoacid aminotransferase-like PLP-dependent enzymes"/>
    <property type="match status" value="1"/>
</dbReference>
<evidence type="ECO:0000256" key="3">
    <source>
        <dbReference type="ARBA" id="ARBA00004824"/>
    </source>
</evidence>
<dbReference type="InterPro" id="IPR050571">
    <property type="entry name" value="Class-IV_PLP-Dep_Aminotrnsfr"/>
</dbReference>
<evidence type="ECO:0000256" key="5">
    <source>
        <dbReference type="ARBA" id="ARBA00005072"/>
    </source>
</evidence>
<comment type="pathway">
    <text evidence="4 16">Amino-acid biosynthesis; L-valine biosynthesis; L-valine from pyruvate: step 4/4.</text>
</comment>
<dbReference type="Pfam" id="PF01063">
    <property type="entry name" value="Aminotran_4"/>
    <property type="match status" value="1"/>
</dbReference>
<keyword evidence="9 16" id="KW-0808">Transferase</keyword>
<dbReference type="GO" id="GO:0052655">
    <property type="term" value="F:L-valine-2-oxoglutarate transaminase activity"/>
    <property type="evidence" value="ECO:0007669"/>
    <property type="project" value="RHEA"/>
</dbReference>
<reference evidence="17 18" key="1">
    <citation type="submission" date="2017-04" db="EMBL/GenBank/DDBJ databases">
        <title>Novel microbial lineages endemic to geothermal iron-oxide mats fill important gaps in the evolutionary history of Archaea.</title>
        <authorList>
            <person name="Jay Z.J."/>
            <person name="Beam J.P."/>
            <person name="Dlakic M."/>
            <person name="Rusch D.B."/>
            <person name="Kozubal M.A."/>
            <person name="Inskeep W.P."/>
        </authorList>
    </citation>
    <scope>NUCLEOTIDE SEQUENCE [LARGE SCALE GENOMIC DNA]</scope>
    <source>
        <strain evidence="17">OSP_D</strain>
    </source>
</reference>
<comment type="catalytic activity">
    <reaction evidence="12 16">
        <text>L-valine + 2-oxoglutarate = 3-methyl-2-oxobutanoate + L-glutamate</text>
        <dbReference type="Rhea" id="RHEA:24813"/>
        <dbReference type="ChEBI" id="CHEBI:11851"/>
        <dbReference type="ChEBI" id="CHEBI:16810"/>
        <dbReference type="ChEBI" id="CHEBI:29985"/>
        <dbReference type="ChEBI" id="CHEBI:57762"/>
        <dbReference type="EC" id="2.6.1.42"/>
    </reaction>
</comment>
<evidence type="ECO:0000256" key="11">
    <source>
        <dbReference type="ARBA" id="ARBA00023304"/>
    </source>
</evidence>
<evidence type="ECO:0000313" key="18">
    <source>
        <dbReference type="Proteomes" id="UP000240880"/>
    </source>
</evidence>
<evidence type="ECO:0000256" key="12">
    <source>
        <dbReference type="ARBA" id="ARBA00048212"/>
    </source>
</evidence>
<keyword evidence="11 16" id="KW-0100">Branched-chain amino acid biosynthesis</keyword>
<evidence type="ECO:0000256" key="7">
    <source>
        <dbReference type="ARBA" id="ARBA00022576"/>
    </source>
</evidence>
<comment type="cofactor">
    <cofactor evidence="1 16">
        <name>pyridoxal 5'-phosphate</name>
        <dbReference type="ChEBI" id="CHEBI:597326"/>
    </cofactor>
</comment>
<organism evidence="17 18">
    <name type="scientific">Candidatus Marsarchaeota G1 archaeon OSP_D</name>
    <dbReference type="NCBI Taxonomy" id="1978155"/>
    <lineage>
        <taxon>Archaea</taxon>
        <taxon>Candidatus Marsarchaeota</taxon>
        <taxon>Candidatus Marsarchaeota group 1</taxon>
    </lineage>
</organism>
<dbReference type="NCBIfam" id="NF005146">
    <property type="entry name" value="PRK06606.1"/>
    <property type="match status" value="1"/>
</dbReference>
<dbReference type="PANTHER" id="PTHR42743:SF11">
    <property type="entry name" value="AMINODEOXYCHORISMATE LYASE"/>
    <property type="match status" value="1"/>
</dbReference>
<dbReference type="UniPathway" id="UPA00049">
    <property type="reaction ID" value="UER00062"/>
</dbReference>
<evidence type="ECO:0000256" key="1">
    <source>
        <dbReference type="ARBA" id="ARBA00001933"/>
    </source>
</evidence>
<evidence type="ECO:0000256" key="2">
    <source>
        <dbReference type="ARBA" id="ARBA00003109"/>
    </source>
</evidence>